<evidence type="ECO:0000313" key="2">
    <source>
        <dbReference type="EMBL" id="KAK9118221.1"/>
    </source>
</evidence>
<evidence type="ECO:0000313" key="3">
    <source>
        <dbReference type="Proteomes" id="UP001419268"/>
    </source>
</evidence>
<organism evidence="2 3">
    <name type="scientific">Stephania cephalantha</name>
    <dbReference type="NCBI Taxonomy" id="152367"/>
    <lineage>
        <taxon>Eukaryota</taxon>
        <taxon>Viridiplantae</taxon>
        <taxon>Streptophyta</taxon>
        <taxon>Embryophyta</taxon>
        <taxon>Tracheophyta</taxon>
        <taxon>Spermatophyta</taxon>
        <taxon>Magnoliopsida</taxon>
        <taxon>Ranunculales</taxon>
        <taxon>Menispermaceae</taxon>
        <taxon>Menispermoideae</taxon>
        <taxon>Cissampelideae</taxon>
        <taxon>Stephania</taxon>
    </lineage>
</organism>
<evidence type="ECO:0000256" key="1">
    <source>
        <dbReference type="SAM" id="MobiDB-lite"/>
    </source>
</evidence>
<dbReference type="AlphaFoldDB" id="A0AAP0IMG0"/>
<accession>A0AAP0IMG0</accession>
<name>A0AAP0IMG0_9MAGN</name>
<comment type="caution">
    <text evidence="2">The sequence shown here is derived from an EMBL/GenBank/DDBJ whole genome shotgun (WGS) entry which is preliminary data.</text>
</comment>
<gene>
    <name evidence="2" type="ORF">Scep_016314</name>
</gene>
<protein>
    <submittedName>
        <fullName evidence="2">Uncharacterized protein</fullName>
    </submittedName>
</protein>
<dbReference type="Proteomes" id="UP001419268">
    <property type="component" value="Unassembled WGS sequence"/>
</dbReference>
<sequence length="68" mass="7076">MAITREKKIRERTGDSNKDSCGGSYRALSAQGSRLGFAASPTKLGVLYQGPTHCGGICFSGQPIASKG</sequence>
<keyword evidence="3" id="KW-1185">Reference proteome</keyword>
<feature type="region of interest" description="Disordered" evidence="1">
    <location>
        <begin position="1"/>
        <end position="21"/>
    </location>
</feature>
<feature type="compositionally biased region" description="Basic and acidic residues" evidence="1">
    <location>
        <begin position="1"/>
        <end position="18"/>
    </location>
</feature>
<reference evidence="2 3" key="1">
    <citation type="submission" date="2024-01" db="EMBL/GenBank/DDBJ databases">
        <title>Genome assemblies of Stephania.</title>
        <authorList>
            <person name="Yang L."/>
        </authorList>
    </citation>
    <scope>NUCLEOTIDE SEQUENCE [LARGE SCALE GENOMIC DNA]</scope>
    <source>
        <strain evidence="2">JXDWG</strain>
        <tissue evidence="2">Leaf</tissue>
    </source>
</reference>
<proteinExistence type="predicted"/>
<dbReference type="EMBL" id="JBBNAG010000007">
    <property type="protein sequence ID" value="KAK9118221.1"/>
    <property type="molecule type" value="Genomic_DNA"/>
</dbReference>